<evidence type="ECO:0008006" key="3">
    <source>
        <dbReference type="Google" id="ProtNLM"/>
    </source>
</evidence>
<proteinExistence type="predicted"/>
<accession>A0A0M6X1U2</accession>
<name>A0A0M6X1U2_9FIRM</name>
<evidence type="ECO:0000313" key="1">
    <source>
        <dbReference type="EMBL" id="CRL43484.1"/>
    </source>
</evidence>
<gene>
    <name evidence="1" type="ORF">RIL183_10841</name>
</gene>
<evidence type="ECO:0000313" key="2">
    <source>
        <dbReference type="Proteomes" id="UP000049828"/>
    </source>
</evidence>
<dbReference type="Proteomes" id="UP000049828">
    <property type="component" value="Unassembled WGS sequence"/>
</dbReference>
<dbReference type="CDD" id="cd01427">
    <property type="entry name" value="HAD_like"/>
    <property type="match status" value="1"/>
</dbReference>
<dbReference type="InterPro" id="IPR023214">
    <property type="entry name" value="HAD_sf"/>
</dbReference>
<keyword evidence="2" id="KW-1185">Reference proteome</keyword>
<dbReference type="AlphaFoldDB" id="A0A0M6X1U2"/>
<sequence>MNKKYKAIFFDWDGTAVTSRTAPVEDAVVAMKPLLQQGTKLVIVSGTTYDKIAGGKFHTYFTEEEQKNLFFGLGRGAYNYQITDDRPEIFASMIPDQEGLLKIHDICYAIHVKLLWEYGLKTDIVFSRPNYCKIDLMVENDRGDQLFMQGDEVEHLRQILKQHGIESGLKELIGIAEQTGEEFGQRVSATCDAKYLEVGISCKSDNVDVFLERFKAEGITAEDCSFWGDEFVEIEHELYGSDSFMYTEKSKAGDFFDVSAIEGNRPEAVKVLGGGVETFLTFLKEQA</sequence>
<dbReference type="RefSeq" id="WP_021922888.1">
    <property type="nucleotide sequence ID" value="NZ_CVRS01000142.1"/>
</dbReference>
<dbReference type="EMBL" id="CVRS01000142">
    <property type="protein sequence ID" value="CRL43484.1"/>
    <property type="molecule type" value="Genomic_DNA"/>
</dbReference>
<dbReference type="SUPFAM" id="SSF56784">
    <property type="entry name" value="HAD-like"/>
    <property type="match status" value="1"/>
</dbReference>
<dbReference type="STRING" id="360807.ERS852392_02448"/>
<dbReference type="InterPro" id="IPR036412">
    <property type="entry name" value="HAD-like_sf"/>
</dbReference>
<reference evidence="2" key="1">
    <citation type="submission" date="2015-05" db="EMBL/GenBank/DDBJ databases">
        <authorList>
            <consortium name="Pathogen Informatics"/>
        </authorList>
    </citation>
    <scope>NUCLEOTIDE SEQUENCE [LARGE SCALE GENOMIC DNA]</scope>
    <source>
        <strain evidence="2">L1-83</strain>
    </source>
</reference>
<protein>
    <recommendedName>
        <fullName evidence="3">HAD family hydrolase</fullName>
    </recommendedName>
</protein>
<organism evidence="1 2">
    <name type="scientific">Roseburia inulinivorans</name>
    <dbReference type="NCBI Taxonomy" id="360807"/>
    <lineage>
        <taxon>Bacteria</taxon>
        <taxon>Bacillati</taxon>
        <taxon>Bacillota</taxon>
        <taxon>Clostridia</taxon>
        <taxon>Lachnospirales</taxon>
        <taxon>Lachnospiraceae</taxon>
        <taxon>Roseburia</taxon>
    </lineage>
</organism>
<dbReference type="OrthoDB" id="1957355at2"/>
<dbReference type="Gene3D" id="3.40.50.1000">
    <property type="entry name" value="HAD superfamily/HAD-like"/>
    <property type="match status" value="1"/>
</dbReference>